<organism evidence="3 4">
    <name type="scientific">Sphingopyxis indica</name>
    <dbReference type="NCBI Taxonomy" id="436663"/>
    <lineage>
        <taxon>Bacteria</taxon>
        <taxon>Pseudomonadati</taxon>
        <taxon>Pseudomonadota</taxon>
        <taxon>Alphaproteobacteria</taxon>
        <taxon>Sphingomonadales</taxon>
        <taxon>Sphingomonadaceae</taxon>
        <taxon>Sphingopyxis</taxon>
    </lineage>
</organism>
<keyword evidence="1" id="KW-0732">Signal</keyword>
<reference evidence="3 4" key="1">
    <citation type="submission" date="2017-06" db="EMBL/GenBank/DDBJ databases">
        <authorList>
            <person name="Kim H.J."/>
            <person name="Triplett B.A."/>
        </authorList>
    </citation>
    <scope>NUCLEOTIDE SEQUENCE [LARGE SCALE GENOMIC DNA]</scope>
    <source>
        <strain evidence="3 4">DS15</strain>
    </source>
</reference>
<accession>A0A239JDP2</accession>
<keyword evidence="4" id="KW-1185">Reference proteome</keyword>
<dbReference type="Pfam" id="PF13144">
    <property type="entry name" value="ChapFlgA"/>
    <property type="match status" value="1"/>
</dbReference>
<feature type="chain" id="PRO_5013235292" evidence="1">
    <location>
        <begin position="22"/>
        <end position="168"/>
    </location>
</feature>
<protein>
    <submittedName>
        <fullName evidence="3">Flagella basal body P-ring formation protein FlgA</fullName>
    </submittedName>
</protein>
<keyword evidence="3" id="KW-0969">Cilium</keyword>
<evidence type="ECO:0000313" key="4">
    <source>
        <dbReference type="Proteomes" id="UP000198339"/>
    </source>
</evidence>
<keyword evidence="3" id="KW-0282">Flagellum</keyword>
<sequence>MPRICLAALAAFAVAVPGARAQQAIQDWDAIDALTQTVAGAMGRTAAPIDRRIKLQRCPEQAAITAIDSQTLAVRCASLGWRVRVPMTGGAGAAPGFVAATNAPPAAPVIRRGDAVRVSFETATFAVSYSAVASEDGRVGDTIALRGEGNRNSLSAVVTGPGRASVAE</sequence>
<evidence type="ECO:0000313" key="3">
    <source>
        <dbReference type="EMBL" id="SNT03558.1"/>
    </source>
</evidence>
<dbReference type="EMBL" id="FZPA01000010">
    <property type="protein sequence ID" value="SNT03558.1"/>
    <property type="molecule type" value="Genomic_DNA"/>
</dbReference>
<keyword evidence="3" id="KW-0966">Cell projection</keyword>
<evidence type="ECO:0000256" key="1">
    <source>
        <dbReference type="SAM" id="SignalP"/>
    </source>
</evidence>
<dbReference type="InterPro" id="IPR017585">
    <property type="entry name" value="SAF_FlgA"/>
</dbReference>
<feature type="signal peptide" evidence="1">
    <location>
        <begin position="1"/>
        <end position="21"/>
    </location>
</feature>
<dbReference type="Proteomes" id="UP000198339">
    <property type="component" value="Unassembled WGS sequence"/>
</dbReference>
<feature type="domain" description="Flagella basal body P-ring formation protein FlgA SAF" evidence="2">
    <location>
        <begin position="106"/>
        <end position="166"/>
    </location>
</feature>
<dbReference type="OrthoDB" id="7408548at2"/>
<evidence type="ECO:0000259" key="2">
    <source>
        <dbReference type="Pfam" id="PF13144"/>
    </source>
</evidence>
<dbReference type="AlphaFoldDB" id="A0A239JDP2"/>
<proteinExistence type="predicted"/>
<name>A0A239JDP2_9SPHN</name>
<gene>
    <name evidence="3" type="ORF">SAMN06295955_1108</name>
</gene>
<dbReference type="Gene3D" id="2.30.30.760">
    <property type="match status" value="1"/>
</dbReference>
<dbReference type="RefSeq" id="WP_089216506.1">
    <property type="nucleotide sequence ID" value="NZ_FZPA01000010.1"/>
</dbReference>